<keyword evidence="4" id="KW-0472">Membrane</keyword>
<dbReference type="GO" id="GO:0070273">
    <property type="term" value="F:phosphatidylinositol-4-phosphate binding"/>
    <property type="evidence" value="ECO:0007669"/>
    <property type="project" value="InterPro"/>
</dbReference>
<dbReference type="Proteomes" id="UP000642748">
    <property type="component" value="Unassembled WGS sequence"/>
</dbReference>
<keyword evidence="3" id="KW-0446">Lipid-binding</keyword>
<dbReference type="GO" id="GO:0012505">
    <property type="term" value="C:endomembrane system"/>
    <property type="evidence" value="ECO:0007669"/>
    <property type="project" value="UniProtKB-ARBA"/>
</dbReference>
<evidence type="ECO:0000256" key="3">
    <source>
        <dbReference type="ARBA" id="ARBA00023121"/>
    </source>
</evidence>
<keyword evidence="2" id="KW-0333">Golgi apparatus</keyword>
<reference evidence="5" key="1">
    <citation type="submission" date="2021-01" db="EMBL/GenBank/DDBJ databases">
        <title>Whole genome shotgun sequence of Rugosimonospora africana NBRC 104875.</title>
        <authorList>
            <person name="Komaki H."/>
            <person name="Tamura T."/>
        </authorList>
    </citation>
    <scope>NUCLEOTIDE SEQUENCE</scope>
    <source>
        <strain evidence="5">NBRC 104875</strain>
    </source>
</reference>
<dbReference type="InterPro" id="IPR008628">
    <property type="entry name" value="GPP34-like"/>
</dbReference>
<accession>A0A8J3QTB1</accession>
<evidence type="ECO:0000256" key="1">
    <source>
        <dbReference type="ARBA" id="ARBA00004255"/>
    </source>
</evidence>
<evidence type="ECO:0000256" key="4">
    <source>
        <dbReference type="ARBA" id="ARBA00023136"/>
    </source>
</evidence>
<comment type="subcellular location">
    <subcellularLocation>
        <location evidence="1">Golgi apparatus membrane</location>
        <topology evidence="1">Peripheral membrane protein</topology>
        <orientation evidence="1">Cytoplasmic side</orientation>
    </subcellularLocation>
</comment>
<dbReference type="Pfam" id="PF05719">
    <property type="entry name" value="GPP34"/>
    <property type="match status" value="1"/>
</dbReference>
<evidence type="ECO:0008006" key="7">
    <source>
        <dbReference type="Google" id="ProtNLM"/>
    </source>
</evidence>
<dbReference type="AlphaFoldDB" id="A0A8J3QTB1"/>
<evidence type="ECO:0000313" key="6">
    <source>
        <dbReference type="Proteomes" id="UP000642748"/>
    </source>
</evidence>
<proteinExistence type="predicted"/>
<sequence length="228" mass="24923">MATEGAGMGRVSDTRAWPKRLRLADDFWFVAHDDASGRSRLGTMALGLGLAGALIGELVLSGSVAVSSGRVLVLNARPLRDPDCQAIVQHMLAEPQHDVRTWLSYLSHSAEDTVAVRLLRAGLVTRESQRRVFTTAMVHRPVDMSFAFWRSARLKQVLAAGRVQSDRQDVVLAGLVFSTGLFRAVLLEDFTTADAVLRRRLMSADRSFREIIAQVATLVGDAVLAIRG</sequence>
<evidence type="ECO:0000256" key="2">
    <source>
        <dbReference type="ARBA" id="ARBA00023034"/>
    </source>
</evidence>
<organism evidence="5 6">
    <name type="scientific">Rugosimonospora africana</name>
    <dbReference type="NCBI Taxonomy" id="556532"/>
    <lineage>
        <taxon>Bacteria</taxon>
        <taxon>Bacillati</taxon>
        <taxon>Actinomycetota</taxon>
        <taxon>Actinomycetes</taxon>
        <taxon>Micromonosporales</taxon>
        <taxon>Micromonosporaceae</taxon>
        <taxon>Rugosimonospora</taxon>
    </lineage>
</organism>
<gene>
    <name evidence="5" type="ORF">Raf01_42530</name>
</gene>
<keyword evidence="6" id="KW-1185">Reference proteome</keyword>
<evidence type="ECO:0000313" key="5">
    <source>
        <dbReference type="EMBL" id="GIH16081.1"/>
    </source>
</evidence>
<dbReference type="InterPro" id="IPR038261">
    <property type="entry name" value="GPP34-like_sf"/>
</dbReference>
<dbReference type="EMBL" id="BONZ01000039">
    <property type="protein sequence ID" value="GIH16081.1"/>
    <property type="molecule type" value="Genomic_DNA"/>
</dbReference>
<dbReference type="GO" id="GO:0005737">
    <property type="term" value="C:cytoplasm"/>
    <property type="evidence" value="ECO:0007669"/>
    <property type="project" value="UniProtKB-ARBA"/>
</dbReference>
<name>A0A8J3QTB1_9ACTN</name>
<comment type="caution">
    <text evidence="5">The sequence shown here is derived from an EMBL/GenBank/DDBJ whole genome shotgun (WGS) entry which is preliminary data.</text>
</comment>
<dbReference type="Gene3D" id="1.10.3630.10">
    <property type="entry name" value="yeast vps74-n-term truncation variant domain like"/>
    <property type="match status" value="1"/>
</dbReference>
<protein>
    <recommendedName>
        <fullName evidence="7">Golgi phosphoprotein 3 (GPP34)</fullName>
    </recommendedName>
</protein>